<protein>
    <submittedName>
        <fullName evidence="2">Uncharacterized protein</fullName>
    </submittedName>
</protein>
<evidence type="ECO:0000256" key="1">
    <source>
        <dbReference type="SAM" id="MobiDB-lite"/>
    </source>
</evidence>
<evidence type="ECO:0000313" key="3">
    <source>
        <dbReference type="Proteomes" id="UP000815677"/>
    </source>
</evidence>
<name>A0ABQ0KWZ5_MYCCL</name>
<keyword evidence="3" id="KW-1185">Reference proteome</keyword>
<accession>A0ABQ0KWZ5</accession>
<dbReference type="EMBL" id="DF839063">
    <property type="protein sequence ID" value="GAT43468.1"/>
    <property type="molecule type" value="Genomic_DNA"/>
</dbReference>
<organism evidence="2 3">
    <name type="scientific">Mycena chlorophos</name>
    <name type="common">Agaric fungus</name>
    <name type="synonym">Agaricus chlorophos</name>
    <dbReference type="NCBI Taxonomy" id="658473"/>
    <lineage>
        <taxon>Eukaryota</taxon>
        <taxon>Fungi</taxon>
        <taxon>Dikarya</taxon>
        <taxon>Basidiomycota</taxon>
        <taxon>Agaricomycotina</taxon>
        <taxon>Agaricomycetes</taxon>
        <taxon>Agaricomycetidae</taxon>
        <taxon>Agaricales</taxon>
        <taxon>Marasmiineae</taxon>
        <taxon>Mycenaceae</taxon>
        <taxon>Mycena</taxon>
    </lineage>
</organism>
<gene>
    <name evidence="2" type="ORF">MCHLO_01146</name>
</gene>
<feature type="region of interest" description="Disordered" evidence="1">
    <location>
        <begin position="1"/>
        <end position="20"/>
    </location>
</feature>
<dbReference type="Proteomes" id="UP000815677">
    <property type="component" value="Unassembled WGS sequence"/>
</dbReference>
<sequence length="160" mass="17335">MSSRACNSASSPESASATAPNASNCLPVVANITVAFAERHTVTLVPRHRLGCIVGTRCTSPTPAPARLDIFAGSAIITPFPIRQFRLIVDISRRGHSGLGLYRTGWLYHAIRFDDNRDDGVGAVVGSRLRIVSRFWLEIEIQRKVLNGLARVLCAILGVI</sequence>
<reference evidence="2" key="1">
    <citation type="submission" date="2014-09" db="EMBL/GenBank/DDBJ databases">
        <title>Genome sequence of the luminous mushroom Mycena chlorophos for searching fungal bioluminescence genes.</title>
        <authorList>
            <person name="Tanaka Y."/>
            <person name="Kasuga D."/>
            <person name="Oba Y."/>
            <person name="Hase S."/>
            <person name="Sato K."/>
            <person name="Oba Y."/>
            <person name="Sakakibara Y."/>
        </authorList>
    </citation>
    <scope>NUCLEOTIDE SEQUENCE</scope>
</reference>
<evidence type="ECO:0000313" key="2">
    <source>
        <dbReference type="EMBL" id="GAT43468.1"/>
    </source>
</evidence>
<proteinExistence type="predicted"/>